<dbReference type="EMBL" id="JARBHA010000005">
    <property type="protein sequence ID" value="KAJ9701201.1"/>
    <property type="molecule type" value="Genomic_DNA"/>
</dbReference>
<feature type="compositionally biased region" description="Basic and acidic residues" evidence="2">
    <location>
        <begin position="368"/>
        <end position="386"/>
    </location>
</feature>
<evidence type="ECO:0000256" key="1">
    <source>
        <dbReference type="SAM" id="Coils"/>
    </source>
</evidence>
<accession>A0AA39DX67</accession>
<protein>
    <submittedName>
        <fullName evidence="3">Uncharacterized protein</fullName>
    </submittedName>
</protein>
<dbReference type="AlphaFoldDB" id="A0AA39DX67"/>
<evidence type="ECO:0000313" key="4">
    <source>
        <dbReference type="Proteomes" id="UP001168098"/>
    </source>
</evidence>
<evidence type="ECO:0000313" key="3">
    <source>
        <dbReference type="EMBL" id="KAJ9701201.1"/>
    </source>
</evidence>
<keyword evidence="1" id="KW-0175">Coiled coil</keyword>
<proteinExistence type="predicted"/>
<organism evidence="3 4">
    <name type="scientific">Vitis rotundifolia</name>
    <name type="common">Muscadine grape</name>
    <dbReference type="NCBI Taxonomy" id="103349"/>
    <lineage>
        <taxon>Eukaryota</taxon>
        <taxon>Viridiplantae</taxon>
        <taxon>Streptophyta</taxon>
        <taxon>Embryophyta</taxon>
        <taxon>Tracheophyta</taxon>
        <taxon>Spermatophyta</taxon>
        <taxon>Magnoliopsida</taxon>
        <taxon>eudicotyledons</taxon>
        <taxon>Gunneridae</taxon>
        <taxon>Pentapetalae</taxon>
        <taxon>rosids</taxon>
        <taxon>Vitales</taxon>
        <taxon>Vitaceae</taxon>
        <taxon>Viteae</taxon>
        <taxon>Vitis</taxon>
    </lineage>
</organism>
<comment type="caution">
    <text evidence="3">The sequence shown here is derived from an EMBL/GenBank/DDBJ whole genome shotgun (WGS) entry which is preliminary data.</text>
</comment>
<feature type="region of interest" description="Disordered" evidence="2">
    <location>
        <begin position="360"/>
        <end position="391"/>
    </location>
</feature>
<reference evidence="3 4" key="1">
    <citation type="journal article" date="2023" name="BMC Biotechnol.">
        <title>Vitis rotundifolia cv Carlos genome sequencing.</title>
        <authorList>
            <person name="Huff M."/>
            <person name="Hulse-Kemp A."/>
            <person name="Scheffler B."/>
            <person name="Youngblood R."/>
            <person name="Simpson S."/>
            <person name="Babiker E."/>
            <person name="Staton M."/>
        </authorList>
    </citation>
    <scope>NUCLEOTIDE SEQUENCE [LARGE SCALE GENOMIC DNA]</scope>
    <source>
        <tissue evidence="3">Leaf</tissue>
    </source>
</reference>
<feature type="compositionally biased region" description="Polar residues" evidence="2">
    <location>
        <begin position="53"/>
        <end position="63"/>
    </location>
</feature>
<sequence length="611" mass="67905">MSTGWVRLLRQFHSLSRHRPFHSFPPKQISLYKKLQKKAAMAANSSSKKRKQPSSTGIFTRSKSLVHIGGNRSGRKRLLTTPTTTFQWSELPQGKPRGRYGPRSHLEEGQISHISIKDLRAHRVFSCCNLDTDKPQILEDGCGYPDGTASLEGKIGVESLSPDRNLDDSTESSRDDPKAAAMKENAGFCDEKNVQMTPPDADIFSKPEVDEGEGNGAQCVSQSTENILLKQPCGNIRKNDSMSRSRSVLNPCSRLKLFKTPGSFSYRRLLPYLMDIAKENSCASKIVQCPKPEMGLEEKPHPSLLASRNEEMCENKLNVNSFQIEGNNVDSGALHTATLIPSEGSINDKKLDLISDEHLGEPQIAFDSQKERESQIERVKSDESSKLEPPNDNLTVIQGTDQPDTPPCIVTCEALSGELTVVDVCHQPSVDAEENCVTPEMKLITNVKSSDTINFEQNSLQVEAFAPSGFPDARLQKGILKRNPRGCRGLCSCLNCASFRLHAERAFEFSRNQMQDAEEVAGELMKELSYLRKMLEESAAGASNHAFVHVNQVKDACEKASNAAELAKERLKQMNYDLNIHCRITCLQRPRVTFSNYVNEKVITKTSLSSK</sequence>
<feature type="coiled-coil region" evidence="1">
    <location>
        <begin position="507"/>
        <end position="577"/>
    </location>
</feature>
<feature type="compositionally biased region" description="Polar residues" evidence="2">
    <location>
        <begin position="80"/>
        <end position="90"/>
    </location>
</feature>
<dbReference type="PANTHER" id="PTHR34461:SF4">
    <property type="entry name" value="OS01G0101800 PROTEIN"/>
    <property type="match status" value="1"/>
</dbReference>
<keyword evidence="4" id="KW-1185">Reference proteome</keyword>
<dbReference type="Proteomes" id="UP001168098">
    <property type="component" value="Unassembled WGS sequence"/>
</dbReference>
<gene>
    <name evidence="3" type="ORF">PVL29_006512</name>
</gene>
<dbReference type="PANTHER" id="PTHR34461">
    <property type="entry name" value="EXPRESSED PROTEIN"/>
    <property type="match status" value="1"/>
</dbReference>
<name>A0AA39DX67_VITRO</name>
<feature type="region of interest" description="Disordered" evidence="2">
    <location>
        <begin position="156"/>
        <end position="180"/>
    </location>
</feature>
<feature type="compositionally biased region" description="Basic and acidic residues" evidence="2">
    <location>
        <begin position="164"/>
        <end position="178"/>
    </location>
</feature>
<evidence type="ECO:0000256" key="2">
    <source>
        <dbReference type="SAM" id="MobiDB-lite"/>
    </source>
</evidence>
<feature type="region of interest" description="Disordered" evidence="2">
    <location>
        <begin position="40"/>
        <end position="104"/>
    </location>
</feature>